<dbReference type="OMA" id="MQQPDFS"/>
<sequence length="140" mass="15543">MQQPDFSDCKEYSLEEMKNFQNEEDIQKLTQIQKELHLLKDVQNEIDLLVSKNEDPLDIISDQTQKSSTNVNNIKKSTEQALDDTLNLRSTKMTLAFSGVIGAFSMIKGFGLTIGAVVGGYIGRKAGQLSQGNIKEKASD</sequence>
<name>A0A8S1MYR1_PARPR</name>
<dbReference type="Proteomes" id="UP000688137">
    <property type="component" value="Unassembled WGS sequence"/>
</dbReference>
<evidence type="ECO:0000313" key="3">
    <source>
        <dbReference type="Proteomes" id="UP000688137"/>
    </source>
</evidence>
<reference evidence="2" key="1">
    <citation type="submission" date="2021-01" db="EMBL/GenBank/DDBJ databases">
        <authorList>
            <consortium name="Genoscope - CEA"/>
            <person name="William W."/>
        </authorList>
    </citation>
    <scope>NUCLEOTIDE SEQUENCE</scope>
</reference>
<keyword evidence="3" id="KW-1185">Reference proteome</keyword>
<proteinExistence type="predicted"/>
<comment type="caution">
    <text evidence="2">The sequence shown here is derived from an EMBL/GenBank/DDBJ whole genome shotgun (WGS) entry which is preliminary data.</text>
</comment>
<evidence type="ECO:0000256" key="1">
    <source>
        <dbReference type="SAM" id="Phobius"/>
    </source>
</evidence>
<keyword evidence="1" id="KW-0812">Transmembrane</keyword>
<keyword evidence="1" id="KW-0472">Membrane</keyword>
<accession>A0A8S1MYR1</accession>
<organism evidence="2 3">
    <name type="scientific">Paramecium primaurelia</name>
    <dbReference type="NCBI Taxonomy" id="5886"/>
    <lineage>
        <taxon>Eukaryota</taxon>
        <taxon>Sar</taxon>
        <taxon>Alveolata</taxon>
        <taxon>Ciliophora</taxon>
        <taxon>Intramacronucleata</taxon>
        <taxon>Oligohymenophorea</taxon>
        <taxon>Peniculida</taxon>
        <taxon>Parameciidae</taxon>
        <taxon>Paramecium</taxon>
    </lineage>
</organism>
<feature type="transmembrane region" description="Helical" evidence="1">
    <location>
        <begin position="95"/>
        <end position="122"/>
    </location>
</feature>
<evidence type="ECO:0008006" key="4">
    <source>
        <dbReference type="Google" id="ProtNLM"/>
    </source>
</evidence>
<dbReference type="EMBL" id="CAJJDM010000077">
    <property type="protein sequence ID" value="CAD8085360.1"/>
    <property type="molecule type" value="Genomic_DNA"/>
</dbReference>
<dbReference type="AlphaFoldDB" id="A0A8S1MYR1"/>
<protein>
    <recommendedName>
        <fullName evidence="4">t-SNARE coiled-coil homology domain-containing protein</fullName>
    </recommendedName>
</protein>
<gene>
    <name evidence="2" type="ORF">PPRIM_AZ9-3.1.T0740097</name>
</gene>
<keyword evidence="1" id="KW-1133">Transmembrane helix</keyword>
<evidence type="ECO:0000313" key="2">
    <source>
        <dbReference type="EMBL" id="CAD8085360.1"/>
    </source>
</evidence>